<protein>
    <submittedName>
        <fullName evidence="2">Uncharacterized protein</fullName>
    </submittedName>
</protein>
<feature type="region of interest" description="Disordered" evidence="1">
    <location>
        <begin position="27"/>
        <end position="49"/>
    </location>
</feature>
<evidence type="ECO:0000313" key="2">
    <source>
        <dbReference type="EMBL" id="KKN91182.1"/>
    </source>
</evidence>
<evidence type="ECO:0000256" key="1">
    <source>
        <dbReference type="SAM" id="MobiDB-lite"/>
    </source>
</evidence>
<gene>
    <name evidence="2" type="ORF">LCGC14_0220480</name>
</gene>
<organism evidence="2">
    <name type="scientific">marine sediment metagenome</name>
    <dbReference type="NCBI Taxonomy" id="412755"/>
    <lineage>
        <taxon>unclassified sequences</taxon>
        <taxon>metagenomes</taxon>
        <taxon>ecological metagenomes</taxon>
    </lineage>
</organism>
<sequence length="65" mass="7293">MSIWSGIVCETVTRTCRYWVEADSKNEAASKLENGETTEEETLSSGEVIDRTVEGDPFLSCDREM</sequence>
<dbReference type="AlphaFoldDB" id="A0A0F9UUK4"/>
<comment type="caution">
    <text evidence="2">The sequence shown here is derived from an EMBL/GenBank/DDBJ whole genome shotgun (WGS) entry which is preliminary data.</text>
</comment>
<dbReference type="EMBL" id="LAZR01000105">
    <property type="protein sequence ID" value="KKN91182.1"/>
    <property type="molecule type" value="Genomic_DNA"/>
</dbReference>
<name>A0A0F9UUK4_9ZZZZ</name>
<accession>A0A0F9UUK4</accession>
<proteinExistence type="predicted"/>
<reference evidence="2" key="1">
    <citation type="journal article" date="2015" name="Nature">
        <title>Complex archaea that bridge the gap between prokaryotes and eukaryotes.</title>
        <authorList>
            <person name="Spang A."/>
            <person name="Saw J.H."/>
            <person name="Jorgensen S.L."/>
            <person name="Zaremba-Niedzwiedzka K."/>
            <person name="Martijn J."/>
            <person name="Lind A.E."/>
            <person name="van Eijk R."/>
            <person name="Schleper C."/>
            <person name="Guy L."/>
            <person name="Ettema T.J."/>
        </authorList>
    </citation>
    <scope>NUCLEOTIDE SEQUENCE</scope>
</reference>